<dbReference type="SUPFAM" id="SSF50494">
    <property type="entry name" value="Trypsin-like serine proteases"/>
    <property type="match status" value="1"/>
</dbReference>
<proteinExistence type="predicted"/>
<dbReference type="STRING" id="1882918.BCY86_02540"/>
<dbReference type="OrthoDB" id="1496095at2"/>
<dbReference type="AlphaFoldDB" id="A0A1L6MVX7"/>
<reference evidence="1 2" key="1">
    <citation type="submission" date="2016-08" db="EMBL/GenBank/DDBJ databases">
        <title>Identification and validation of antigenic proteins from Pajaroellobacter abortibovis using de-novo genome sequence assembly and reverse vaccinology.</title>
        <authorList>
            <person name="Welly B.T."/>
            <person name="Miller M.R."/>
            <person name="Stott J.L."/>
            <person name="Blanchard M.T."/>
            <person name="Islas-Trejo A.D."/>
            <person name="O'Rourke S.M."/>
            <person name="Young A.E."/>
            <person name="Medrano J.F."/>
            <person name="Van Eenennaam A.L."/>
        </authorList>
    </citation>
    <scope>NUCLEOTIDE SEQUENCE [LARGE SCALE GENOMIC DNA]</scope>
    <source>
        <strain evidence="1 2">BTF92-0548A/99-0131</strain>
    </source>
</reference>
<evidence type="ECO:0000313" key="2">
    <source>
        <dbReference type="Proteomes" id="UP000185544"/>
    </source>
</evidence>
<evidence type="ECO:0000313" key="1">
    <source>
        <dbReference type="EMBL" id="APR99676.1"/>
    </source>
</evidence>
<protein>
    <recommendedName>
        <fullName evidence="3">Peptidase S1 domain-containing protein</fullName>
    </recommendedName>
</protein>
<accession>A0A1L6MVX7</accession>
<dbReference type="InterPro" id="IPR043504">
    <property type="entry name" value="Peptidase_S1_PA_chymotrypsin"/>
</dbReference>
<name>A0A1L6MVX7_9BACT</name>
<dbReference type="EMBL" id="CP016908">
    <property type="protein sequence ID" value="APR99676.1"/>
    <property type="molecule type" value="Genomic_DNA"/>
</dbReference>
<dbReference type="Proteomes" id="UP000185544">
    <property type="component" value="Chromosome"/>
</dbReference>
<keyword evidence="2" id="KW-1185">Reference proteome</keyword>
<dbReference type="KEGG" id="pabo:BCY86_02540"/>
<dbReference type="Gene3D" id="2.40.10.10">
    <property type="entry name" value="Trypsin-like serine proteases"/>
    <property type="match status" value="1"/>
</dbReference>
<dbReference type="InterPro" id="IPR009003">
    <property type="entry name" value="Peptidase_S1_PA"/>
</dbReference>
<sequence length="139" mass="15244">MVTLDVEGKQLCTGALIVVDRVLTSRFCLSRTVELVLTYPQEQSRGLGDRDPRAIHVFIGEDMANGKYVAHDKQIGAPAPSFMCGLDVTMLQLDRPVEGISPLKVLCSEVAINQCLRQTEVLLEGNVELTSNSYESTFA</sequence>
<gene>
    <name evidence="1" type="ORF">BCY86_02540</name>
</gene>
<organism evidence="1 2">
    <name type="scientific">Pajaroellobacter abortibovis</name>
    <dbReference type="NCBI Taxonomy" id="1882918"/>
    <lineage>
        <taxon>Bacteria</taxon>
        <taxon>Pseudomonadati</taxon>
        <taxon>Myxococcota</taxon>
        <taxon>Polyangia</taxon>
        <taxon>Polyangiales</taxon>
        <taxon>Polyangiaceae</taxon>
    </lineage>
</organism>
<evidence type="ECO:0008006" key="3">
    <source>
        <dbReference type="Google" id="ProtNLM"/>
    </source>
</evidence>